<evidence type="ECO:0000313" key="2">
    <source>
        <dbReference type="Proteomes" id="UP000281261"/>
    </source>
</evidence>
<proteinExistence type="predicted"/>
<evidence type="ECO:0000313" key="1">
    <source>
        <dbReference type="EMBL" id="RLC36739.1"/>
    </source>
</evidence>
<reference evidence="1 2" key="1">
    <citation type="submission" date="2018-06" db="EMBL/GenBank/DDBJ databases">
        <title>Extensive metabolic versatility and redundancy in microbially diverse, dynamic hydrothermal sediments.</title>
        <authorList>
            <person name="Dombrowski N."/>
            <person name="Teske A."/>
            <person name="Baker B.J."/>
        </authorList>
    </citation>
    <scope>NUCLEOTIDE SEQUENCE [LARGE SCALE GENOMIC DNA]</scope>
    <source>
        <strain evidence="1">B79_G16</strain>
    </source>
</reference>
<sequence>MSEEPLPISEKLKVLQAINLYKTEKWWSAVTLIESYGRKQIAIYLWTRKEDKWKRRQKLVIHNKGEWLQIKEAVESLLPKLT</sequence>
<dbReference type="Proteomes" id="UP000281261">
    <property type="component" value="Unassembled WGS sequence"/>
</dbReference>
<dbReference type="EMBL" id="QMNG01000032">
    <property type="protein sequence ID" value="RLC36739.1"/>
    <property type="molecule type" value="Genomic_DNA"/>
</dbReference>
<gene>
    <name evidence="1" type="ORF">DRH29_03935</name>
</gene>
<dbReference type="AlphaFoldDB" id="A0A420ZBR3"/>
<protein>
    <submittedName>
        <fullName evidence="1">Uncharacterized protein</fullName>
    </submittedName>
</protein>
<accession>A0A420ZBR3</accession>
<organism evidence="1 2">
    <name type="scientific">candidate division Kazan bacterium</name>
    <dbReference type="NCBI Taxonomy" id="2202143"/>
    <lineage>
        <taxon>Bacteria</taxon>
        <taxon>Bacteria division Kazan-3B-28</taxon>
    </lineage>
</organism>
<name>A0A420ZBR3_UNCK3</name>
<comment type="caution">
    <text evidence="1">The sequence shown here is derived from an EMBL/GenBank/DDBJ whole genome shotgun (WGS) entry which is preliminary data.</text>
</comment>